<gene>
    <name evidence="8" type="ORF">GCA01S_049_00360</name>
</gene>
<dbReference type="Gene3D" id="1.10.10.10">
    <property type="entry name" value="Winged helix-like DNA-binding domain superfamily/Winged helix DNA-binding domain"/>
    <property type="match status" value="1"/>
</dbReference>
<evidence type="ECO:0000259" key="7">
    <source>
        <dbReference type="PROSITE" id="PS51078"/>
    </source>
</evidence>
<dbReference type="PROSITE" id="PS51077">
    <property type="entry name" value="HTH_ICLR"/>
    <property type="match status" value="1"/>
</dbReference>
<dbReference type="InterPro" id="IPR050707">
    <property type="entry name" value="HTH_MetabolicPath_Reg"/>
</dbReference>
<dbReference type="AlphaFoldDB" id="A0A023DHG3"/>
<comment type="caution">
    <text evidence="8">The sequence shown here is derived from an EMBL/GenBank/DDBJ whole genome shotgun (WGS) entry which is preliminary data.</text>
</comment>
<dbReference type="GO" id="GO:0003700">
    <property type="term" value="F:DNA-binding transcription factor activity"/>
    <property type="evidence" value="ECO:0007669"/>
    <property type="project" value="TreeGrafter"/>
</dbReference>
<dbReference type="InterPro" id="IPR014757">
    <property type="entry name" value="Tscrpt_reg_IclR_C"/>
</dbReference>
<dbReference type="PANTHER" id="PTHR30136:SF7">
    <property type="entry name" value="HTH-TYPE TRANSCRIPTIONAL REGULATOR KDGR-RELATED"/>
    <property type="match status" value="1"/>
</dbReference>
<dbReference type="EMBL" id="BAWO01000049">
    <property type="protein sequence ID" value="GAJ40720.1"/>
    <property type="molecule type" value="Genomic_DNA"/>
</dbReference>
<evidence type="ECO:0000313" key="8">
    <source>
        <dbReference type="EMBL" id="GAJ40720.1"/>
    </source>
</evidence>
<dbReference type="PANTHER" id="PTHR30136">
    <property type="entry name" value="HELIX-TURN-HELIX TRANSCRIPTIONAL REGULATOR, ICLR FAMILY"/>
    <property type="match status" value="1"/>
</dbReference>
<dbReference type="InterPro" id="IPR005471">
    <property type="entry name" value="Tscrpt_reg_IclR_N"/>
</dbReference>
<reference evidence="8 9" key="1">
    <citation type="submission" date="2014-04" db="EMBL/GenBank/DDBJ databases">
        <title>Whole genome shotgun sequence of Geobacillus caldoxylosilyticus NBRC 107762.</title>
        <authorList>
            <person name="Hosoyama A."/>
            <person name="Hosoyama Y."/>
            <person name="Katano-Makiyama Y."/>
            <person name="Tsuchikane K."/>
            <person name="Ohji S."/>
            <person name="Ichikawa N."/>
            <person name="Yamazoe A."/>
            <person name="Fujita N."/>
        </authorList>
    </citation>
    <scope>NUCLEOTIDE SEQUENCE [LARGE SCALE GENOMIC DNA]</scope>
    <source>
        <strain evidence="8 9">NBRC 107762</strain>
    </source>
</reference>
<evidence type="ECO:0000256" key="4">
    <source>
        <dbReference type="ARBA" id="ARBA00058938"/>
    </source>
</evidence>
<dbReference type="Pfam" id="PF09339">
    <property type="entry name" value="HTH_IclR"/>
    <property type="match status" value="1"/>
</dbReference>
<evidence type="ECO:0000259" key="6">
    <source>
        <dbReference type="PROSITE" id="PS51077"/>
    </source>
</evidence>
<dbReference type="Pfam" id="PF01614">
    <property type="entry name" value="IclR_C"/>
    <property type="match status" value="1"/>
</dbReference>
<dbReference type="SUPFAM" id="SSF55781">
    <property type="entry name" value="GAF domain-like"/>
    <property type="match status" value="1"/>
</dbReference>
<accession>A0A023DHG3</accession>
<dbReference type="OrthoDB" id="9791752at2"/>
<dbReference type="GeneID" id="301194566"/>
<dbReference type="GO" id="GO:0003677">
    <property type="term" value="F:DNA binding"/>
    <property type="evidence" value="ECO:0007669"/>
    <property type="project" value="UniProtKB-KW"/>
</dbReference>
<dbReference type="GO" id="GO:0045892">
    <property type="term" value="P:negative regulation of DNA-templated transcription"/>
    <property type="evidence" value="ECO:0007669"/>
    <property type="project" value="UniProtKB-ARBA"/>
</dbReference>
<keyword evidence="3" id="KW-0804">Transcription</keyword>
<dbReference type="InterPro" id="IPR036388">
    <property type="entry name" value="WH-like_DNA-bd_sf"/>
</dbReference>
<dbReference type="Proteomes" id="UP000023561">
    <property type="component" value="Unassembled WGS sequence"/>
</dbReference>
<dbReference type="InterPro" id="IPR029016">
    <property type="entry name" value="GAF-like_dom_sf"/>
</dbReference>
<proteinExistence type="predicted"/>
<dbReference type="SMART" id="SM00346">
    <property type="entry name" value="HTH_ICLR"/>
    <property type="match status" value="1"/>
</dbReference>
<sequence>MPLIQSVDRALRILDLFDEYETELKITDISEKMQLHKSTVHSLLKTLQHHHYIEQNPENGKYRLGMKLFERGNLVIRHLDIRAISKKHLIDISVKTGNTVHLVILDGKEGIYIDKVEGTSGTVLYSRIGRRVPVHSSAVGKALIAFKDDKELKEFLKGYVYKRHTANTITSEEQFLAELEKVRKNGYALDNEENEPGITCVAVPIWDHSGNVIAAMSISQPSAKVNDLVLKEEVQLLKNAANLISKELGYSKHGSSHL</sequence>
<dbReference type="FunFam" id="1.10.10.10:FF:000056">
    <property type="entry name" value="IclR family transcriptional regulator"/>
    <property type="match status" value="1"/>
</dbReference>
<feature type="domain" description="HTH iclR-type" evidence="6">
    <location>
        <begin position="4"/>
        <end position="66"/>
    </location>
</feature>
<dbReference type="SUPFAM" id="SSF46785">
    <property type="entry name" value="Winged helix' DNA-binding domain"/>
    <property type="match status" value="1"/>
</dbReference>
<evidence type="ECO:0000313" key="9">
    <source>
        <dbReference type="Proteomes" id="UP000023561"/>
    </source>
</evidence>
<name>A0A023DHG3_9BACL</name>
<protein>
    <recommendedName>
        <fullName evidence="5">Glycerol operon regulatory protein</fullName>
    </recommendedName>
</protein>
<comment type="function">
    <text evidence="4">May be an activator protein for the gylABX operon.</text>
</comment>
<evidence type="ECO:0000256" key="1">
    <source>
        <dbReference type="ARBA" id="ARBA00023015"/>
    </source>
</evidence>
<evidence type="ECO:0000256" key="3">
    <source>
        <dbReference type="ARBA" id="ARBA00023163"/>
    </source>
</evidence>
<keyword evidence="2" id="KW-0238">DNA-binding</keyword>
<evidence type="ECO:0000256" key="5">
    <source>
        <dbReference type="ARBA" id="ARBA00070406"/>
    </source>
</evidence>
<dbReference type="RefSeq" id="WP_017437289.1">
    <property type="nucleotide sequence ID" value="NZ_BAWO01000049.1"/>
</dbReference>
<organism evidence="8 9">
    <name type="scientific">Parageobacillus caldoxylosilyticus NBRC 107762</name>
    <dbReference type="NCBI Taxonomy" id="1220594"/>
    <lineage>
        <taxon>Bacteria</taxon>
        <taxon>Bacillati</taxon>
        <taxon>Bacillota</taxon>
        <taxon>Bacilli</taxon>
        <taxon>Bacillales</taxon>
        <taxon>Anoxybacillaceae</taxon>
        <taxon>Saccharococcus</taxon>
    </lineage>
</organism>
<evidence type="ECO:0000256" key="2">
    <source>
        <dbReference type="ARBA" id="ARBA00023125"/>
    </source>
</evidence>
<dbReference type="InterPro" id="IPR036390">
    <property type="entry name" value="WH_DNA-bd_sf"/>
</dbReference>
<feature type="domain" description="IclR-ED" evidence="7">
    <location>
        <begin position="67"/>
        <end position="250"/>
    </location>
</feature>
<dbReference type="PROSITE" id="PS51078">
    <property type="entry name" value="ICLR_ED"/>
    <property type="match status" value="1"/>
</dbReference>
<keyword evidence="9" id="KW-1185">Reference proteome</keyword>
<dbReference type="Gene3D" id="3.30.450.40">
    <property type="match status" value="1"/>
</dbReference>
<keyword evidence="1" id="KW-0805">Transcription regulation</keyword>